<dbReference type="EMBL" id="CP029289">
    <property type="protein sequence ID" value="AWR96013.1"/>
    <property type="molecule type" value="Genomic_DNA"/>
</dbReference>
<evidence type="ECO:0000313" key="2">
    <source>
        <dbReference type="Proteomes" id="UP000248044"/>
    </source>
</evidence>
<organism evidence="1 2">
    <name type="scientific">Acidianus brierleyi</name>
    <dbReference type="NCBI Taxonomy" id="41673"/>
    <lineage>
        <taxon>Archaea</taxon>
        <taxon>Thermoproteota</taxon>
        <taxon>Thermoprotei</taxon>
        <taxon>Sulfolobales</taxon>
        <taxon>Sulfolobaceae</taxon>
        <taxon>Acidianus</taxon>
    </lineage>
</organism>
<dbReference type="KEGG" id="abri:DFR85_11870"/>
<sequence length="104" mass="12248">MVVYKYQDYFISGINHVVEGYFQDIVFIYKNGNNWNAVSAEKFRTNDKVLNEIKDLVKFATHVDDLKSAINELKKKGINIEEIDRYPFPRKLIEGKKKIQAEFD</sequence>
<evidence type="ECO:0000313" key="1">
    <source>
        <dbReference type="EMBL" id="AWR96013.1"/>
    </source>
</evidence>
<protein>
    <submittedName>
        <fullName evidence="1">Uncharacterized protein</fullName>
    </submittedName>
</protein>
<proteinExistence type="predicted"/>
<accession>A0A2U9IJ04</accession>
<name>A0A2U9IJ04_9CREN</name>
<dbReference type="Proteomes" id="UP000248044">
    <property type="component" value="Chromosome"/>
</dbReference>
<dbReference type="OrthoDB" id="33021at2157"/>
<dbReference type="AlphaFoldDB" id="A0A2U9IJ04"/>
<reference evidence="1 2" key="1">
    <citation type="submission" date="2018-05" db="EMBL/GenBank/DDBJ databases">
        <title>Complete Genome Sequences of Extremely Thermoacidophilic, Metal-Mobilizing Type-Strain Members of the Archaeal Family Sulfolobaceae: Acidianus brierleyi DSM-1651T, Acidianus sulfidivorans DSM-18786T, Metallosphaera hakonensis DSM-7519T, and Metallosphaera prunae DSM-10039T.</title>
        <authorList>
            <person name="Counts J.A."/>
            <person name="Kelly R.M."/>
        </authorList>
    </citation>
    <scope>NUCLEOTIDE SEQUENCE [LARGE SCALE GENOMIC DNA]</scope>
    <source>
        <strain evidence="1 2">DSM 1651</strain>
    </source>
</reference>
<gene>
    <name evidence="1" type="ORF">DFR85_11870</name>
</gene>
<dbReference type="RefSeq" id="WP_110271891.1">
    <property type="nucleotide sequence ID" value="NZ_CP029289.2"/>
</dbReference>
<dbReference type="GeneID" id="36832864"/>
<keyword evidence="2" id="KW-1185">Reference proteome</keyword>